<dbReference type="InterPro" id="IPR043502">
    <property type="entry name" value="DNA/RNA_pol_sf"/>
</dbReference>
<protein>
    <recommendedName>
        <fullName evidence="4">SAP domain-containing protein</fullName>
    </recommendedName>
</protein>
<dbReference type="OrthoDB" id="10051210at2759"/>
<dbReference type="AlphaFoldDB" id="A0A2B4RQ66"/>
<dbReference type="PANTHER" id="PTHR47331:SF1">
    <property type="entry name" value="GAG-LIKE PROTEIN"/>
    <property type="match status" value="1"/>
</dbReference>
<dbReference type="EMBL" id="LSMT01000412">
    <property type="protein sequence ID" value="PFX18405.1"/>
    <property type="molecule type" value="Genomic_DNA"/>
</dbReference>
<sequence>MAAKKDSDGDTMTLTEQDIPRAELPKPPENCTLAILKRWLTCRGAKVSGKRNELMKRVKDFICSGLDSKNLIDPDGGINIRNKRKKLGSQEEQETTLIDFPSKEFVLGVNGTRTQISLTTLEKKDSLIDSFVVKGLVISDLDENVFIEVPALYTRPEIPVLKEDIPTQGDTDQWPHLCGVCLPEVDADIGLLVACDVPTVFDLLKVKHSQNGGPYASRKSMGWVVNGPLGRFRKGSRAASFLIKAYPEFHQMVKNFYDSGFSESSADDKPEMSQEQHRFLSGLERTIVLRDGHYEMALPLKDHIAPAPNNKPQVKQHAHSLTRKLQRNKDLYNDYKVSEANCSYLRFLWWPDGNLESSLEEYQMVVHLFGAASSPSCSNFALRKTAEDNSQYFPEAVLSMVKNKFYVDDCLTALPSVKEASQYARDLRLLLSKGGFRLAKWISTSRRVLETIPEAECAKEVKSLDLSKDDLPVERALGFKWCVETDTFGFKADIKLKPPTRQGIISIVGSVCDPLDLAAPFVLPAKRLLQDLCRVKLD</sequence>
<evidence type="ECO:0000256" key="1">
    <source>
        <dbReference type="SAM" id="MobiDB-lite"/>
    </source>
</evidence>
<evidence type="ECO:0008006" key="4">
    <source>
        <dbReference type="Google" id="ProtNLM"/>
    </source>
</evidence>
<evidence type="ECO:0000313" key="3">
    <source>
        <dbReference type="Proteomes" id="UP000225706"/>
    </source>
</evidence>
<dbReference type="SUPFAM" id="SSF56672">
    <property type="entry name" value="DNA/RNA polymerases"/>
    <property type="match status" value="1"/>
</dbReference>
<name>A0A2B4RQ66_STYPI</name>
<reference evidence="3" key="1">
    <citation type="journal article" date="2017" name="bioRxiv">
        <title>Comparative analysis of the genomes of Stylophora pistillata and Acropora digitifera provides evidence for extensive differences between species of corals.</title>
        <authorList>
            <person name="Voolstra C.R."/>
            <person name="Li Y."/>
            <person name="Liew Y.J."/>
            <person name="Baumgarten S."/>
            <person name="Zoccola D."/>
            <person name="Flot J.-F."/>
            <person name="Tambutte S."/>
            <person name="Allemand D."/>
            <person name="Aranda M."/>
        </authorList>
    </citation>
    <scope>NUCLEOTIDE SEQUENCE [LARGE SCALE GENOMIC DNA]</scope>
</reference>
<gene>
    <name evidence="2" type="ORF">AWC38_SpisGene17228</name>
</gene>
<dbReference type="Proteomes" id="UP000225706">
    <property type="component" value="Unassembled WGS sequence"/>
</dbReference>
<proteinExistence type="predicted"/>
<organism evidence="2 3">
    <name type="scientific">Stylophora pistillata</name>
    <name type="common">Smooth cauliflower coral</name>
    <dbReference type="NCBI Taxonomy" id="50429"/>
    <lineage>
        <taxon>Eukaryota</taxon>
        <taxon>Metazoa</taxon>
        <taxon>Cnidaria</taxon>
        <taxon>Anthozoa</taxon>
        <taxon>Hexacorallia</taxon>
        <taxon>Scleractinia</taxon>
        <taxon>Astrocoeniina</taxon>
        <taxon>Pocilloporidae</taxon>
        <taxon>Stylophora</taxon>
    </lineage>
</organism>
<dbReference type="STRING" id="50429.A0A2B4RQ66"/>
<comment type="caution">
    <text evidence="2">The sequence shown here is derived from an EMBL/GenBank/DDBJ whole genome shotgun (WGS) entry which is preliminary data.</text>
</comment>
<evidence type="ECO:0000313" key="2">
    <source>
        <dbReference type="EMBL" id="PFX18405.1"/>
    </source>
</evidence>
<dbReference type="PANTHER" id="PTHR47331">
    <property type="entry name" value="PHD-TYPE DOMAIN-CONTAINING PROTEIN"/>
    <property type="match status" value="1"/>
</dbReference>
<feature type="region of interest" description="Disordered" evidence="1">
    <location>
        <begin position="1"/>
        <end position="25"/>
    </location>
</feature>
<keyword evidence="3" id="KW-1185">Reference proteome</keyword>
<accession>A0A2B4RQ66</accession>